<sequence>MLRVGMQPGTLCVPKPNAERPLKYSHAERGNNHVSEAAKQPRNEVLLSPSKKRQKP</sequence>
<evidence type="ECO:0000256" key="1">
    <source>
        <dbReference type="SAM" id="MobiDB-lite"/>
    </source>
</evidence>
<protein>
    <submittedName>
        <fullName evidence="2">Uncharacterized protein</fullName>
    </submittedName>
</protein>
<organism evidence="2 3">
    <name type="scientific">Pseudomonas brassicacearum</name>
    <dbReference type="NCBI Taxonomy" id="930166"/>
    <lineage>
        <taxon>Bacteria</taxon>
        <taxon>Pseudomonadati</taxon>
        <taxon>Pseudomonadota</taxon>
        <taxon>Gammaproteobacteria</taxon>
        <taxon>Pseudomonadales</taxon>
        <taxon>Pseudomonadaceae</taxon>
        <taxon>Pseudomonas</taxon>
    </lineage>
</organism>
<name>A0AAW8MCZ7_9PSED</name>
<evidence type="ECO:0000313" key="2">
    <source>
        <dbReference type="EMBL" id="MDR6959691.1"/>
    </source>
</evidence>
<dbReference type="EMBL" id="JAVDVC010000007">
    <property type="protein sequence ID" value="MDR6959691.1"/>
    <property type="molecule type" value="Genomic_DNA"/>
</dbReference>
<comment type="caution">
    <text evidence="2">The sequence shown here is derived from an EMBL/GenBank/DDBJ whole genome shotgun (WGS) entry which is preliminary data.</text>
</comment>
<reference evidence="2" key="1">
    <citation type="submission" date="2023-07" db="EMBL/GenBank/DDBJ databases">
        <title>Sorghum-associated microbial communities from plants grown in Nebraska, USA.</title>
        <authorList>
            <person name="Schachtman D."/>
        </authorList>
    </citation>
    <scope>NUCLEOTIDE SEQUENCE</scope>
    <source>
        <strain evidence="2">3432</strain>
    </source>
</reference>
<gene>
    <name evidence="2" type="ORF">J2W43_003691</name>
</gene>
<evidence type="ECO:0000313" key="3">
    <source>
        <dbReference type="Proteomes" id="UP001252613"/>
    </source>
</evidence>
<proteinExistence type="predicted"/>
<dbReference type="AlphaFoldDB" id="A0AAW8MCZ7"/>
<feature type="region of interest" description="Disordered" evidence="1">
    <location>
        <begin position="26"/>
        <end position="56"/>
    </location>
</feature>
<dbReference type="Proteomes" id="UP001252613">
    <property type="component" value="Unassembled WGS sequence"/>
</dbReference>
<accession>A0AAW8MCZ7</accession>